<dbReference type="Gene3D" id="1.20.1250.20">
    <property type="entry name" value="MFS general substrate transporter like domains"/>
    <property type="match status" value="1"/>
</dbReference>
<dbReference type="InterPro" id="IPR036259">
    <property type="entry name" value="MFS_trans_sf"/>
</dbReference>
<evidence type="ECO:0000256" key="4">
    <source>
        <dbReference type="ARBA" id="ARBA00022989"/>
    </source>
</evidence>
<organism evidence="8 9">
    <name type="scientific">Eimeria mitis</name>
    <dbReference type="NCBI Taxonomy" id="44415"/>
    <lineage>
        <taxon>Eukaryota</taxon>
        <taxon>Sar</taxon>
        <taxon>Alveolata</taxon>
        <taxon>Apicomplexa</taxon>
        <taxon>Conoidasida</taxon>
        <taxon>Coccidia</taxon>
        <taxon>Eucoccidiorida</taxon>
        <taxon>Eimeriorina</taxon>
        <taxon>Eimeriidae</taxon>
        <taxon>Eimeria</taxon>
    </lineage>
</organism>
<feature type="transmembrane region" description="Helical" evidence="7">
    <location>
        <begin position="54"/>
        <end position="76"/>
    </location>
</feature>
<evidence type="ECO:0000256" key="1">
    <source>
        <dbReference type="ARBA" id="ARBA00004141"/>
    </source>
</evidence>
<reference evidence="8" key="2">
    <citation type="submission" date="2013-10" db="EMBL/GenBank/DDBJ databases">
        <authorList>
            <person name="Aslett M."/>
        </authorList>
    </citation>
    <scope>NUCLEOTIDE SEQUENCE [LARGE SCALE GENOMIC DNA]</scope>
    <source>
        <strain evidence="8">Houghton</strain>
    </source>
</reference>
<keyword evidence="5 7" id="KW-0472">Membrane</keyword>
<reference evidence="8" key="1">
    <citation type="submission" date="2013-10" db="EMBL/GenBank/DDBJ databases">
        <title>Genomic analysis of the causative agents of coccidiosis in chickens.</title>
        <authorList>
            <person name="Reid A.J."/>
            <person name="Blake D."/>
            <person name="Billington K."/>
            <person name="Browne H."/>
            <person name="Dunn M."/>
            <person name="Hung S."/>
            <person name="Kawahara F."/>
            <person name="Miranda-Saavedra D."/>
            <person name="Mourier T."/>
            <person name="Nagra H."/>
            <person name="Otto T.D."/>
            <person name="Rawlings N."/>
            <person name="Sanchez A."/>
            <person name="Sanders M."/>
            <person name="Subramaniam C."/>
            <person name="Tay Y."/>
            <person name="Dear P."/>
            <person name="Doerig C."/>
            <person name="Gruber A."/>
            <person name="Parkinson J."/>
            <person name="Shirley M."/>
            <person name="Wan K.L."/>
            <person name="Berriman M."/>
            <person name="Tomley F."/>
            <person name="Pain A."/>
        </authorList>
    </citation>
    <scope>NUCLEOTIDE SEQUENCE [LARGE SCALE GENOMIC DNA]</scope>
    <source>
        <strain evidence="8">Houghton</strain>
    </source>
</reference>
<gene>
    <name evidence="8" type="ORF">EMH_0093730</name>
</gene>
<dbReference type="GeneID" id="60404610"/>
<dbReference type="RefSeq" id="XP_037878980.1">
    <property type="nucleotide sequence ID" value="XM_038023126.1"/>
</dbReference>
<evidence type="ECO:0000256" key="3">
    <source>
        <dbReference type="ARBA" id="ARBA00022692"/>
    </source>
</evidence>
<dbReference type="EMBL" id="HG736582">
    <property type="protein sequence ID" value="CDJ36692.1"/>
    <property type="molecule type" value="Genomic_DNA"/>
</dbReference>
<dbReference type="InterPro" id="IPR044770">
    <property type="entry name" value="MFS_spinster-like"/>
</dbReference>
<feature type="transmembrane region" description="Helical" evidence="7">
    <location>
        <begin position="12"/>
        <end position="34"/>
    </location>
</feature>
<sequence>MTVMLTCVPREAHSIGIFVLLAVLIGFLAGWPGVGVNRPILTEIVNPEHRATTFALVSCLEGVGAAALGAPIVGFLCENVFGYVKMTSTGPLKTPSAALRLGNARAIALSMLCMTVGPWLLTLVAYGFLHLTYKIDSRHGSESAARDDGPSPLLREVQVGETPPLVPK</sequence>
<comment type="subcellular location">
    <subcellularLocation>
        <location evidence="1">Membrane</location>
        <topology evidence="1">Multi-pass membrane protein</topology>
    </subcellularLocation>
</comment>
<keyword evidence="4 7" id="KW-1133">Transmembrane helix</keyword>
<evidence type="ECO:0000313" key="9">
    <source>
        <dbReference type="Proteomes" id="UP000030744"/>
    </source>
</evidence>
<evidence type="ECO:0000313" key="8">
    <source>
        <dbReference type="EMBL" id="CDJ36692.1"/>
    </source>
</evidence>
<proteinExistence type="predicted"/>
<evidence type="ECO:0008006" key="10">
    <source>
        <dbReference type="Google" id="ProtNLM"/>
    </source>
</evidence>
<dbReference type="SUPFAM" id="SSF103473">
    <property type="entry name" value="MFS general substrate transporter"/>
    <property type="match status" value="1"/>
</dbReference>
<dbReference type="Proteomes" id="UP000030744">
    <property type="component" value="Unassembled WGS sequence"/>
</dbReference>
<dbReference type="OrthoDB" id="440755at2759"/>
<dbReference type="AlphaFoldDB" id="U6KK82"/>
<evidence type="ECO:0000256" key="5">
    <source>
        <dbReference type="ARBA" id="ARBA00023136"/>
    </source>
</evidence>
<dbReference type="PANTHER" id="PTHR23505">
    <property type="entry name" value="SPINSTER"/>
    <property type="match status" value="1"/>
</dbReference>
<protein>
    <recommendedName>
        <fullName evidence="10">Major facilitator superfamily (MFS) profile domain-containing protein</fullName>
    </recommendedName>
</protein>
<evidence type="ECO:0000256" key="7">
    <source>
        <dbReference type="SAM" id="Phobius"/>
    </source>
</evidence>
<dbReference type="PANTHER" id="PTHR23505:SF52">
    <property type="entry name" value="MAJOR FACILITATOR SUPERFAMILY PROTEIN"/>
    <property type="match status" value="1"/>
</dbReference>
<evidence type="ECO:0000256" key="2">
    <source>
        <dbReference type="ARBA" id="ARBA00022448"/>
    </source>
</evidence>
<name>U6KK82_9EIME</name>
<dbReference type="VEuPathDB" id="ToxoDB:EMH_0093730"/>
<keyword evidence="2" id="KW-0813">Transport</keyword>
<feature type="compositionally biased region" description="Basic and acidic residues" evidence="6">
    <location>
        <begin position="140"/>
        <end position="149"/>
    </location>
</feature>
<accession>U6KK82</accession>
<keyword evidence="3 7" id="KW-0812">Transmembrane</keyword>
<dbReference type="GO" id="GO:0016020">
    <property type="term" value="C:membrane"/>
    <property type="evidence" value="ECO:0007669"/>
    <property type="project" value="UniProtKB-SubCell"/>
</dbReference>
<feature type="region of interest" description="Disordered" evidence="6">
    <location>
        <begin position="140"/>
        <end position="168"/>
    </location>
</feature>
<feature type="transmembrane region" description="Helical" evidence="7">
    <location>
        <begin position="106"/>
        <end position="129"/>
    </location>
</feature>
<keyword evidence="9" id="KW-1185">Reference proteome</keyword>
<evidence type="ECO:0000256" key="6">
    <source>
        <dbReference type="SAM" id="MobiDB-lite"/>
    </source>
</evidence>